<dbReference type="Pfam" id="PF01613">
    <property type="entry name" value="Flavin_Reduct"/>
    <property type="match status" value="1"/>
</dbReference>
<dbReference type="InterPro" id="IPR012349">
    <property type="entry name" value="Split_barrel_FMN-bd"/>
</dbReference>
<dbReference type="GO" id="GO:0042602">
    <property type="term" value="F:riboflavin reductase (NADPH) activity"/>
    <property type="evidence" value="ECO:0007669"/>
    <property type="project" value="TreeGrafter"/>
</dbReference>
<dbReference type="PANTHER" id="PTHR30466">
    <property type="entry name" value="FLAVIN REDUCTASE"/>
    <property type="match status" value="1"/>
</dbReference>
<dbReference type="Gene3D" id="2.30.110.10">
    <property type="entry name" value="Electron Transport, Fmn-binding Protein, Chain A"/>
    <property type="match status" value="1"/>
</dbReference>
<dbReference type="Proteomes" id="UP000782519">
    <property type="component" value="Unassembled WGS sequence"/>
</dbReference>
<dbReference type="PANTHER" id="PTHR30466:SF11">
    <property type="entry name" value="FLAVIN-DEPENDENT MONOOXYGENASE, REDUCTASE SUBUNIT HSAB"/>
    <property type="match status" value="1"/>
</dbReference>
<name>A0A933S1J9_RHOPL</name>
<dbReference type="InterPro" id="IPR002563">
    <property type="entry name" value="Flavin_Rdtase-like_dom"/>
</dbReference>
<proteinExistence type="inferred from homology"/>
<organism evidence="4 5">
    <name type="scientific">Rhodopseudomonas palustris</name>
    <dbReference type="NCBI Taxonomy" id="1076"/>
    <lineage>
        <taxon>Bacteria</taxon>
        <taxon>Pseudomonadati</taxon>
        <taxon>Pseudomonadota</taxon>
        <taxon>Alphaproteobacteria</taxon>
        <taxon>Hyphomicrobiales</taxon>
        <taxon>Nitrobacteraceae</taxon>
        <taxon>Rhodopseudomonas</taxon>
    </lineage>
</organism>
<dbReference type="SUPFAM" id="SSF50475">
    <property type="entry name" value="FMN-binding split barrel"/>
    <property type="match status" value="1"/>
</dbReference>
<dbReference type="InterPro" id="IPR050268">
    <property type="entry name" value="NADH-dep_flavin_reductase"/>
</dbReference>
<feature type="domain" description="Flavin reductase like" evidence="3">
    <location>
        <begin position="22"/>
        <end position="169"/>
    </location>
</feature>
<accession>A0A933S1J9</accession>
<comment type="caution">
    <text evidence="4">The sequence shown here is derived from an EMBL/GenBank/DDBJ whole genome shotgun (WGS) entry which is preliminary data.</text>
</comment>
<evidence type="ECO:0000259" key="3">
    <source>
        <dbReference type="SMART" id="SM00903"/>
    </source>
</evidence>
<reference evidence="4" key="1">
    <citation type="submission" date="2020-07" db="EMBL/GenBank/DDBJ databases">
        <title>Huge and variable diversity of episymbiotic CPR bacteria and DPANN archaea in groundwater ecosystems.</title>
        <authorList>
            <person name="He C.Y."/>
            <person name="Keren R."/>
            <person name="Whittaker M."/>
            <person name="Farag I.F."/>
            <person name="Doudna J."/>
            <person name="Cate J.H.D."/>
            <person name="Banfield J.F."/>
        </authorList>
    </citation>
    <scope>NUCLEOTIDE SEQUENCE</scope>
    <source>
        <strain evidence="4">NC_groundwater_1818_Pr3_B-0.1um_66_35</strain>
    </source>
</reference>
<dbReference type="AlphaFoldDB" id="A0A933S1J9"/>
<evidence type="ECO:0000313" key="5">
    <source>
        <dbReference type="Proteomes" id="UP000782519"/>
    </source>
</evidence>
<protein>
    <submittedName>
        <fullName evidence="4">Flavin reductase family protein</fullName>
    </submittedName>
</protein>
<dbReference type="GO" id="GO:0010181">
    <property type="term" value="F:FMN binding"/>
    <property type="evidence" value="ECO:0007669"/>
    <property type="project" value="InterPro"/>
</dbReference>
<evidence type="ECO:0000313" key="4">
    <source>
        <dbReference type="EMBL" id="MBI5132731.1"/>
    </source>
</evidence>
<comment type="similarity">
    <text evidence="1">Belongs to the non-flavoprotein flavin reductase family.</text>
</comment>
<sequence>MNLARHDDSLRSATPADFAHAMRQLASGVSIITAGAGAERVGMTATAVTSLSMAPPTIIVCLNQQSSAGPLLARSRTFAVNILAADQIEIGERFAGKGGLKGDARFAGDGWTTGISGAPVLSGSLATIECALDEIIKRHTHAILIGRVIHTATLPRKSSLTYWQGSYVAIDRDEDLLRLAEVSVPGHKHG</sequence>
<evidence type="ECO:0000256" key="1">
    <source>
        <dbReference type="ARBA" id="ARBA00008898"/>
    </source>
</evidence>
<gene>
    <name evidence="4" type="ORF">HZA66_25100</name>
</gene>
<dbReference type="EMBL" id="JACRJB010000068">
    <property type="protein sequence ID" value="MBI5132731.1"/>
    <property type="molecule type" value="Genomic_DNA"/>
</dbReference>
<keyword evidence="2" id="KW-0560">Oxidoreductase</keyword>
<dbReference type="SMART" id="SM00903">
    <property type="entry name" value="Flavin_Reduct"/>
    <property type="match status" value="1"/>
</dbReference>
<evidence type="ECO:0000256" key="2">
    <source>
        <dbReference type="ARBA" id="ARBA00023002"/>
    </source>
</evidence>